<dbReference type="Gene3D" id="1.10.3210.10">
    <property type="entry name" value="Hypothetical protein af1432"/>
    <property type="match status" value="1"/>
</dbReference>
<dbReference type="PATRIC" id="fig|1348334.3.peg.4883"/>
<protein>
    <submittedName>
        <fullName evidence="2">HD domain protein</fullName>
    </submittedName>
</protein>
<dbReference type="InterPro" id="IPR052194">
    <property type="entry name" value="MESH1"/>
</dbReference>
<name>U7QAV8_9CYAN</name>
<evidence type="ECO:0000259" key="1">
    <source>
        <dbReference type="SMART" id="SM00471"/>
    </source>
</evidence>
<dbReference type="AlphaFoldDB" id="U7QAV8"/>
<dbReference type="EMBL" id="AUZM01000072">
    <property type="protein sequence ID" value="ERT04974.1"/>
    <property type="molecule type" value="Genomic_DNA"/>
</dbReference>
<evidence type="ECO:0000313" key="2">
    <source>
        <dbReference type="EMBL" id="ERT04974.1"/>
    </source>
</evidence>
<evidence type="ECO:0000313" key="3">
    <source>
        <dbReference type="Proteomes" id="UP000017127"/>
    </source>
</evidence>
<reference evidence="2 3" key="1">
    <citation type="journal article" date="2013" name="Front. Microbiol.">
        <title>Comparative genomic analyses of the cyanobacterium, Lyngbya aestuarii BL J, a powerful hydrogen producer.</title>
        <authorList>
            <person name="Kothari A."/>
            <person name="Vaughn M."/>
            <person name="Garcia-Pichel F."/>
        </authorList>
    </citation>
    <scope>NUCLEOTIDE SEQUENCE [LARGE SCALE GENOMIC DNA]</scope>
    <source>
        <strain evidence="2 3">BL J</strain>
    </source>
</reference>
<dbReference type="PANTHER" id="PTHR46246">
    <property type="entry name" value="GUANOSINE-3',5'-BIS(DIPHOSPHATE) 3'-PYROPHOSPHOHYDROLASE MESH1"/>
    <property type="match status" value="1"/>
</dbReference>
<gene>
    <name evidence="2" type="ORF">M595_5067</name>
</gene>
<comment type="caution">
    <text evidence="2">The sequence shown here is derived from an EMBL/GenBank/DDBJ whole genome shotgun (WGS) entry which is preliminary data.</text>
</comment>
<dbReference type="GO" id="GO:0008893">
    <property type="term" value="F:guanosine-3',5'-bis(diphosphate) 3'-diphosphatase activity"/>
    <property type="evidence" value="ECO:0007669"/>
    <property type="project" value="TreeGrafter"/>
</dbReference>
<sequence>MKSPQLTERFEQALVYAHRLHIHQTRKVGNIPYISHLLSVTALVLEAGGTEDEAISALLHDSIEDQGGVQTREEIRQRFGESVVNIVEGCTESETVPKPPWKERKLRYLAQIETATPSVQLVSLADKLHNGRSLLSECHQLGDEIWKIFPVGKTETLWFYNSLLQIYQQTSYHQLVEEFRQIVQSLQLL</sequence>
<keyword evidence="3" id="KW-1185">Reference proteome</keyword>
<dbReference type="SMART" id="SM00471">
    <property type="entry name" value="HDc"/>
    <property type="match status" value="1"/>
</dbReference>
<dbReference type="InterPro" id="IPR003607">
    <property type="entry name" value="HD/PDEase_dom"/>
</dbReference>
<dbReference type="Pfam" id="PF13328">
    <property type="entry name" value="HD_4"/>
    <property type="match status" value="1"/>
</dbReference>
<dbReference type="Proteomes" id="UP000017127">
    <property type="component" value="Unassembled WGS sequence"/>
</dbReference>
<dbReference type="RefSeq" id="WP_023068762.1">
    <property type="nucleotide sequence ID" value="NZ_AUZM01000072.1"/>
</dbReference>
<dbReference type="SUPFAM" id="SSF109604">
    <property type="entry name" value="HD-domain/PDEase-like"/>
    <property type="match status" value="1"/>
</dbReference>
<feature type="domain" description="HD/PDEase" evidence="1">
    <location>
        <begin position="29"/>
        <end position="140"/>
    </location>
</feature>
<organism evidence="2 3">
    <name type="scientific">Lyngbya aestuarii BL J</name>
    <dbReference type="NCBI Taxonomy" id="1348334"/>
    <lineage>
        <taxon>Bacteria</taxon>
        <taxon>Bacillati</taxon>
        <taxon>Cyanobacteriota</taxon>
        <taxon>Cyanophyceae</taxon>
        <taxon>Oscillatoriophycideae</taxon>
        <taxon>Oscillatoriales</taxon>
        <taxon>Microcoleaceae</taxon>
        <taxon>Lyngbya</taxon>
    </lineage>
</organism>
<accession>U7QAV8</accession>
<proteinExistence type="predicted"/>
<dbReference type="PANTHER" id="PTHR46246:SF1">
    <property type="entry name" value="GUANOSINE-3',5'-BIS(DIPHOSPHATE) 3'-PYROPHOSPHOHYDROLASE MESH1"/>
    <property type="match status" value="1"/>
</dbReference>
<dbReference type="OrthoDB" id="9802385at2"/>